<dbReference type="EMBL" id="JAWDGP010004625">
    <property type="protein sequence ID" value="KAK3762916.1"/>
    <property type="molecule type" value="Genomic_DNA"/>
</dbReference>
<organism evidence="2 3">
    <name type="scientific">Elysia crispata</name>
    <name type="common">lettuce slug</name>
    <dbReference type="NCBI Taxonomy" id="231223"/>
    <lineage>
        <taxon>Eukaryota</taxon>
        <taxon>Metazoa</taxon>
        <taxon>Spiralia</taxon>
        <taxon>Lophotrochozoa</taxon>
        <taxon>Mollusca</taxon>
        <taxon>Gastropoda</taxon>
        <taxon>Heterobranchia</taxon>
        <taxon>Euthyneura</taxon>
        <taxon>Panpulmonata</taxon>
        <taxon>Sacoglossa</taxon>
        <taxon>Placobranchoidea</taxon>
        <taxon>Plakobranchidae</taxon>
        <taxon>Elysia</taxon>
    </lineage>
</organism>
<evidence type="ECO:0000313" key="3">
    <source>
        <dbReference type="Proteomes" id="UP001283361"/>
    </source>
</evidence>
<dbReference type="AlphaFoldDB" id="A0AAE1DA22"/>
<evidence type="ECO:0000256" key="1">
    <source>
        <dbReference type="SAM" id="MobiDB-lite"/>
    </source>
</evidence>
<accession>A0AAE1DA22</accession>
<gene>
    <name evidence="2" type="ORF">RRG08_008134</name>
</gene>
<dbReference type="Proteomes" id="UP001283361">
    <property type="component" value="Unassembled WGS sequence"/>
</dbReference>
<comment type="caution">
    <text evidence="2">The sequence shown here is derived from an EMBL/GenBank/DDBJ whole genome shotgun (WGS) entry which is preliminary data.</text>
</comment>
<proteinExistence type="predicted"/>
<protein>
    <submittedName>
        <fullName evidence="2">Uncharacterized protein</fullName>
    </submittedName>
</protein>
<feature type="region of interest" description="Disordered" evidence="1">
    <location>
        <begin position="80"/>
        <end position="141"/>
    </location>
</feature>
<feature type="compositionally biased region" description="Polar residues" evidence="1">
    <location>
        <begin position="93"/>
        <end position="102"/>
    </location>
</feature>
<keyword evidence="3" id="KW-1185">Reference proteome</keyword>
<name>A0AAE1DA22_9GAST</name>
<sequence>MNRATVTSEKTKGITMLSERMATSDKVIQADRALAMRPQANPQMTSDKVIQADRALAMRHQTHTQIVGFSGEQRMADSQYHTAGRNHAGSASKVYSQKSSRCPSKVQRIRFSQETRLPPYVTQPASPPPHAQRRNKDFGFL</sequence>
<evidence type="ECO:0000313" key="2">
    <source>
        <dbReference type="EMBL" id="KAK3762916.1"/>
    </source>
</evidence>
<reference evidence="2" key="1">
    <citation type="journal article" date="2023" name="G3 (Bethesda)">
        <title>A reference genome for the long-term kleptoplast-retaining sea slug Elysia crispata morphotype clarki.</title>
        <authorList>
            <person name="Eastman K.E."/>
            <person name="Pendleton A.L."/>
            <person name="Shaikh M.A."/>
            <person name="Suttiyut T."/>
            <person name="Ogas R."/>
            <person name="Tomko P."/>
            <person name="Gavelis G."/>
            <person name="Widhalm J.R."/>
            <person name="Wisecaver J.H."/>
        </authorList>
    </citation>
    <scope>NUCLEOTIDE SEQUENCE</scope>
    <source>
        <strain evidence="2">ECLA1</strain>
    </source>
</reference>